<dbReference type="PANTHER" id="PTHR46558">
    <property type="entry name" value="TRACRIPTIONAL REGULATORY PROTEIN-RELATED-RELATED"/>
    <property type="match status" value="1"/>
</dbReference>
<feature type="domain" description="HTH cro/C1-type" evidence="2">
    <location>
        <begin position="8"/>
        <end position="62"/>
    </location>
</feature>
<organism evidence="3 4">
    <name type="scientific">Oceanobacillus longus</name>
    <dbReference type="NCBI Taxonomy" id="930120"/>
    <lineage>
        <taxon>Bacteria</taxon>
        <taxon>Bacillati</taxon>
        <taxon>Bacillota</taxon>
        <taxon>Bacilli</taxon>
        <taxon>Bacillales</taxon>
        <taxon>Bacillaceae</taxon>
        <taxon>Oceanobacillus</taxon>
    </lineage>
</organism>
<dbReference type="Pfam" id="PF01381">
    <property type="entry name" value="HTH_3"/>
    <property type="match status" value="1"/>
</dbReference>
<dbReference type="PANTHER" id="PTHR46558:SF11">
    <property type="entry name" value="HTH-TYPE TRANSCRIPTIONAL REGULATOR XRE"/>
    <property type="match status" value="1"/>
</dbReference>
<accession>A0ABV8GUH7</accession>
<protein>
    <submittedName>
        <fullName evidence="3">Helix-turn-helix domain-containing protein</fullName>
    </submittedName>
</protein>
<dbReference type="RefSeq" id="WP_379496161.1">
    <property type="nucleotide sequence ID" value="NZ_JBHSAO010000004.1"/>
</dbReference>
<dbReference type="EMBL" id="JBHSAO010000004">
    <property type="protein sequence ID" value="MFC4023538.1"/>
    <property type="molecule type" value="Genomic_DNA"/>
</dbReference>
<keyword evidence="4" id="KW-1185">Reference proteome</keyword>
<evidence type="ECO:0000313" key="3">
    <source>
        <dbReference type="EMBL" id="MFC4023538.1"/>
    </source>
</evidence>
<evidence type="ECO:0000256" key="1">
    <source>
        <dbReference type="ARBA" id="ARBA00023125"/>
    </source>
</evidence>
<dbReference type="InterPro" id="IPR001387">
    <property type="entry name" value="Cro/C1-type_HTH"/>
</dbReference>
<dbReference type="CDD" id="cd00093">
    <property type="entry name" value="HTH_XRE"/>
    <property type="match status" value="1"/>
</dbReference>
<dbReference type="InterPro" id="IPR010982">
    <property type="entry name" value="Lambda_DNA-bd_dom_sf"/>
</dbReference>
<evidence type="ECO:0000313" key="4">
    <source>
        <dbReference type="Proteomes" id="UP001595772"/>
    </source>
</evidence>
<name>A0ABV8GUH7_9BACI</name>
<gene>
    <name evidence="3" type="ORF">ACFOUV_06850</name>
</gene>
<dbReference type="Gene3D" id="1.10.260.40">
    <property type="entry name" value="lambda repressor-like DNA-binding domains"/>
    <property type="match status" value="1"/>
</dbReference>
<evidence type="ECO:0000259" key="2">
    <source>
        <dbReference type="PROSITE" id="PS50943"/>
    </source>
</evidence>
<dbReference type="SMART" id="SM00530">
    <property type="entry name" value="HTH_XRE"/>
    <property type="match status" value="1"/>
</dbReference>
<dbReference type="PROSITE" id="PS50943">
    <property type="entry name" value="HTH_CROC1"/>
    <property type="match status" value="1"/>
</dbReference>
<dbReference type="SUPFAM" id="SSF47413">
    <property type="entry name" value="lambda repressor-like DNA-binding domains"/>
    <property type="match status" value="1"/>
</dbReference>
<dbReference type="Proteomes" id="UP001595772">
    <property type="component" value="Unassembled WGS sequence"/>
</dbReference>
<reference evidence="4" key="1">
    <citation type="journal article" date="2019" name="Int. J. Syst. Evol. Microbiol.">
        <title>The Global Catalogue of Microorganisms (GCM) 10K type strain sequencing project: providing services to taxonomists for standard genome sequencing and annotation.</title>
        <authorList>
            <consortium name="The Broad Institute Genomics Platform"/>
            <consortium name="The Broad Institute Genome Sequencing Center for Infectious Disease"/>
            <person name="Wu L."/>
            <person name="Ma J."/>
        </authorList>
    </citation>
    <scope>NUCLEOTIDE SEQUENCE [LARGE SCALE GENOMIC DNA]</scope>
    <source>
        <strain evidence="4">IBRC-M 10703</strain>
    </source>
</reference>
<comment type="caution">
    <text evidence="3">The sequence shown here is derived from an EMBL/GenBank/DDBJ whole genome shotgun (WGS) entry which is preliminary data.</text>
</comment>
<keyword evidence="1" id="KW-0238">DNA-binding</keyword>
<proteinExistence type="predicted"/>
<sequence>MDGFGRRLENLREKHGYSKKEISSKLGFHDNTYGQYEREERRPALETIMELAEIYHVDIDYLIQGEKSDNRTSDNSKAAKIEQLLNYFKNAGIEEPYFLQLEKWAKLDEEDLREITNHFEWIVHRASLRE</sequence>